<evidence type="ECO:0000256" key="1">
    <source>
        <dbReference type="SAM" id="Phobius"/>
    </source>
</evidence>
<evidence type="ECO:0000313" key="3">
    <source>
        <dbReference type="Proteomes" id="UP000028547"/>
    </source>
</evidence>
<comment type="caution">
    <text evidence="2">The sequence shown here is derived from an EMBL/GenBank/DDBJ whole genome shotgun (WGS) entry which is preliminary data.</text>
</comment>
<keyword evidence="1" id="KW-0812">Transmembrane</keyword>
<name>A0A084SGX7_9BACT</name>
<proteinExistence type="predicted"/>
<evidence type="ECO:0000313" key="2">
    <source>
        <dbReference type="EMBL" id="KFA87712.1"/>
    </source>
</evidence>
<keyword evidence="1" id="KW-0472">Membrane</keyword>
<keyword evidence="1" id="KW-1133">Transmembrane helix</keyword>
<reference evidence="2 3" key="1">
    <citation type="submission" date="2014-07" db="EMBL/GenBank/DDBJ databases">
        <title>Draft Genome Sequence of Gephyronic Acid Producer, Cystobacter violaceus Strain Cb vi76.</title>
        <authorList>
            <person name="Stevens D.C."/>
            <person name="Young J."/>
            <person name="Carmichael R."/>
            <person name="Tan J."/>
            <person name="Taylor R.E."/>
        </authorList>
    </citation>
    <scope>NUCLEOTIDE SEQUENCE [LARGE SCALE GENOMIC DNA]</scope>
    <source>
        <strain evidence="2 3">Cb vi76</strain>
    </source>
</reference>
<gene>
    <name evidence="2" type="ORF">Q664_46025</name>
</gene>
<dbReference type="Proteomes" id="UP000028547">
    <property type="component" value="Unassembled WGS sequence"/>
</dbReference>
<dbReference type="AlphaFoldDB" id="A0A084SGX7"/>
<sequence>MDGATMIIKLFLLFLMAWLRGIPGAGGLLLLGLYFFYMLRFRYRGYYGRLSESEKATLRLQSDVDKHGMRSQWDIIPWPGTSKHVIRKWTWDRIALDTTLKKSVEKTSTSLTNALEKLDTYASQHSSSGHHPYSGTLAVFDSSKMRHTPAQALSLVSNTLARSSNAWTDQAICMLGGTFVICAESYKKDIKKHFDENNKKEPRMASGTDAELSRFTWKIGQFATTLRFPTGLADFLHSVLRRINPWDRHAVVKYRDEDYYAPTTMFGASATIMKVLKLCEAIGLSDEDKMFVGYSVALHWIDKYLNDDSWIRGGVLTPDRHSLLEALQGMYAYIEKDPTAAADALVKMYQEADEARLADKRK</sequence>
<accession>A0A084SGX7</accession>
<feature type="transmembrane region" description="Helical" evidence="1">
    <location>
        <begin position="6"/>
        <end position="39"/>
    </location>
</feature>
<protein>
    <submittedName>
        <fullName evidence="2">Uncharacterized protein</fullName>
    </submittedName>
</protein>
<dbReference type="EMBL" id="JPMI01000351">
    <property type="protein sequence ID" value="KFA87712.1"/>
    <property type="molecule type" value="Genomic_DNA"/>
</dbReference>
<organism evidence="2 3">
    <name type="scientific">Archangium violaceum Cb vi76</name>
    <dbReference type="NCBI Taxonomy" id="1406225"/>
    <lineage>
        <taxon>Bacteria</taxon>
        <taxon>Pseudomonadati</taxon>
        <taxon>Myxococcota</taxon>
        <taxon>Myxococcia</taxon>
        <taxon>Myxococcales</taxon>
        <taxon>Cystobacterineae</taxon>
        <taxon>Archangiaceae</taxon>
        <taxon>Archangium</taxon>
    </lineage>
</organism>